<evidence type="ECO:0000256" key="1">
    <source>
        <dbReference type="SAM" id="MobiDB-lite"/>
    </source>
</evidence>
<keyword evidence="3" id="KW-1185">Reference proteome</keyword>
<dbReference type="AlphaFoldDB" id="A0A543N8Y0"/>
<accession>A0A543N8Y0</accession>
<dbReference type="OrthoDB" id="5193571at2"/>
<feature type="compositionally biased region" description="Pro residues" evidence="1">
    <location>
        <begin position="351"/>
        <end position="367"/>
    </location>
</feature>
<evidence type="ECO:0000313" key="3">
    <source>
        <dbReference type="Proteomes" id="UP000317422"/>
    </source>
</evidence>
<sequence>MAESRPGWVNGMNQDDARLATGLLVTSATGEGDSGAARTGMRPAPGEPGRVTPSDGDGGSGLVTVAPFQAVLELPDTGGPFLVTLENNKDLDVFGGAQPPETDPRIDLVTARVTGVEDRRFEVTVRHGDAAPDPRPPEPEPGALPLAEITIAPEATGIGPDDITPRWREHPFTCAVGGVLPVRGADARPGNAYEGMYVHRLDTGDLECLHDGTWVTYRRHRDTGWITVENLGEDYVHGDAGELAVRRIGETVHMRGSVQKTVDEGRPDITDLTSINTLRVEDGPGFRPDAQYHALLHTPRSPRRLYILPSGEVRGARLSGIDVDGERQTPLPAGRDQYVHVSWLTDDPWPDVSPGPKPPPPGAPDFPGPYGGPDHW</sequence>
<gene>
    <name evidence="2" type="ORF">FHX37_3603</name>
</gene>
<feature type="region of interest" description="Disordered" evidence="1">
    <location>
        <begin position="344"/>
        <end position="376"/>
    </location>
</feature>
<comment type="caution">
    <text evidence="2">The sequence shown here is derived from an EMBL/GenBank/DDBJ whole genome shotgun (WGS) entry which is preliminary data.</text>
</comment>
<feature type="region of interest" description="Disordered" evidence="1">
    <location>
        <begin position="26"/>
        <end position="62"/>
    </location>
</feature>
<organism evidence="2 3">
    <name type="scientific">Haloactinospora alba</name>
    <dbReference type="NCBI Taxonomy" id="405555"/>
    <lineage>
        <taxon>Bacteria</taxon>
        <taxon>Bacillati</taxon>
        <taxon>Actinomycetota</taxon>
        <taxon>Actinomycetes</taxon>
        <taxon>Streptosporangiales</taxon>
        <taxon>Nocardiopsidaceae</taxon>
        <taxon>Haloactinospora</taxon>
    </lineage>
</organism>
<dbReference type="Proteomes" id="UP000317422">
    <property type="component" value="Unassembled WGS sequence"/>
</dbReference>
<name>A0A543N8Y0_9ACTN</name>
<evidence type="ECO:0000313" key="2">
    <source>
        <dbReference type="EMBL" id="TQN28270.1"/>
    </source>
</evidence>
<dbReference type="RefSeq" id="WP_141925342.1">
    <property type="nucleotide sequence ID" value="NZ_VFQC01000002.1"/>
</dbReference>
<protein>
    <submittedName>
        <fullName evidence="2">Uncharacterized protein</fullName>
    </submittedName>
</protein>
<dbReference type="EMBL" id="VFQC01000002">
    <property type="protein sequence ID" value="TQN28270.1"/>
    <property type="molecule type" value="Genomic_DNA"/>
</dbReference>
<proteinExistence type="predicted"/>
<reference evidence="2 3" key="1">
    <citation type="submission" date="2019-06" db="EMBL/GenBank/DDBJ databases">
        <title>Sequencing the genomes of 1000 actinobacteria strains.</title>
        <authorList>
            <person name="Klenk H.-P."/>
        </authorList>
    </citation>
    <scope>NUCLEOTIDE SEQUENCE [LARGE SCALE GENOMIC DNA]</scope>
    <source>
        <strain evidence="2 3">DSM 45015</strain>
    </source>
</reference>